<dbReference type="InterPro" id="IPR005162">
    <property type="entry name" value="Retrotrans_gag_dom"/>
</dbReference>
<feature type="domain" description="Reverse transcriptase" evidence="6">
    <location>
        <begin position="740"/>
        <end position="919"/>
    </location>
</feature>
<dbReference type="InterPro" id="IPR036397">
    <property type="entry name" value="RNaseH_sf"/>
</dbReference>
<keyword evidence="2" id="KW-0511">Multifunctional enzyme</keyword>
<feature type="compositionally biased region" description="Basic and acidic residues" evidence="4">
    <location>
        <begin position="31"/>
        <end position="70"/>
    </location>
</feature>
<dbReference type="Pfam" id="PF03732">
    <property type="entry name" value="Retrotrans_gag"/>
    <property type="match status" value="1"/>
</dbReference>
<evidence type="ECO:0000256" key="3">
    <source>
        <dbReference type="PROSITE-ProRule" id="PRU00047"/>
    </source>
</evidence>
<dbReference type="EC" id="2.7.7.49" evidence="1"/>
<dbReference type="Pfam" id="PF17921">
    <property type="entry name" value="Integrase_H2C2"/>
    <property type="match status" value="1"/>
</dbReference>
<evidence type="ECO:0000256" key="1">
    <source>
        <dbReference type="ARBA" id="ARBA00012493"/>
    </source>
</evidence>
<dbReference type="InterPro" id="IPR001878">
    <property type="entry name" value="Znf_CCHC"/>
</dbReference>
<accession>A0A8J6H5H6</accession>
<dbReference type="InterPro" id="IPR001584">
    <property type="entry name" value="Integrase_cat-core"/>
</dbReference>
<dbReference type="GO" id="GO:0015074">
    <property type="term" value="P:DNA integration"/>
    <property type="evidence" value="ECO:0007669"/>
    <property type="project" value="InterPro"/>
</dbReference>
<feature type="domain" description="Integrase catalytic" evidence="7">
    <location>
        <begin position="1290"/>
        <end position="1447"/>
    </location>
</feature>
<dbReference type="GO" id="GO:0008270">
    <property type="term" value="F:zinc ion binding"/>
    <property type="evidence" value="ECO:0007669"/>
    <property type="project" value="UniProtKB-KW"/>
</dbReference>
<dbReference type="InterPro" id="IPR041588">
    <property type="entry name" value="Integrase_H2C2"/>
</dbReference>
<dbReference type="SUPFAM" id="SSF56672">
    <property type="entry name" value="DNA/RNA polymerases"/>
    <property type="match status" value="1"/>
</dbReference>
<feature type="region of interest" description="Disordered" evidence="4">
    <location>
        <begin position="180"/>
        <end position="199"/>
    </location>
</feature>
<evidence type="ECO:0000256" key="2">
    <source>
        <dbReference type="ARBA" id="ARBA00023268"/>
    </source>
</evidence>
<feature type="compositionally biased region" description="Basic and acidic residues" evidence="4">
    <location>
        <begin position="388"/>
        <end position="413"/>
    </location>
</feature>
<feature type="region of interest" description="Disordered" evidence="4">
    <location>
        <begin position="31"/>
        <end position="112"/>
    </location>
</feature>
<organism evidence="8 9">
    <name type="scientific">Tenebrio molitor</name>
    <name type="common">Yellow mealworm beetle</name>
    <dbReference type="NCBI Taxonomy" id="7067"/>
    <lineage>
        <taxon>Eukaryota</taxon>
        <taxon>Metazoa</taxon>
        <taxon>Ecdysozoa</taxon>
        <taxon>Arthropoda</taxon>
        <taxon>Hexapoda</taxon>
        <taxon>Insecta</taxon>
        <taxon>Pterygota</taxon>
        <taxon>Neoptera</taxon>
        <taxon>Endopterygota</taxon>
        <taxon>Coleoptera</taxon>
        <taxon>Polyphaga</taxon>
        <taxon>Cucujiformia</taxon>
        <taxon>Tenebrionidae</taxon>
        <taxon>Tenebrio</taxon>
    </lineage>
</organism>
<reference evidence="8" key="2">
    <citation type="submission" date="2021-08" db="EMBL/GenBank/DDBJ databases">
        <authorList>
            <person name="Eriksson T."/>
        </authorList>
    </citation>
    <scope>NUCLEOTIDE SEQUENCE</scope>
    <source>
        <strain evidence="8">Stoneville</strain>
        <tissue evidence="8">Whole head</tissue>
    </source>
</reference>
<feature type="domain" description="CCHC-type" evidence="5">
    <location>
        <begin position="418"/>
        <end position="431"/>
    </location>
</feature>
<proteinExistence type="predicted"/>
<feature type="compositionally biased region" description="Acidic residues" evidence="4">
    <location>
        <begin position="1571"/>
        <end position="1588"/>
    </location>
</feature>
<dbReference type="Proteomes" id="UP000719412">
    <property type="component" value="Unassembled WGS sequence"/>
</dbReference>
<evidence type="ECO:0000259" key="5">
    <source>
        <dbReference type="PROSITE" id="PS50158"/>
    </source>
</evidence>
<dbReference type="PANTHER" id="PTHR37984">
    <property type="entry name" value="PROTEIN CBG26694"/>
    <property type="match status" value="1"/>
</dbReference>
<dbReference type="CDD" id="cd01647">
    <property type="entry name" value="RT_LTR"/>
    <property type="match status" value="1"/>
</dbReference>
<dbReference type="CDD" id="cd09274">
    <property type="entry name" value="RNase_HI_RT_Ty3"/>
    <property type="match status" value="1"/>
</dbReference>
<keyword evidence="9" id="KW-1185">Reference proteome</keyword>
<evidence type="ECO:0000256" key="4">
    <source>
        <dbReference type="SAM" id="MobiDB-lite"/>
    </source>
</evidence>
<dbReference type="InterPro" id="IPR041577">
    <property type="entry name" value="RT_RNaseH_2"/>
</dbReference>
<sequence>MCLRHRANHPLPFICLLTTPFELLQNHLTRVQRERRDATPQKWDLDAERPRDHPETTRPPRDHEIPETHKSAATTRKQQKRPQHVSLSVRGPRDHEIPETTERTPEHVEMPQVPLDKFEEFAAAMNRDERSEGDEGENPRRTPSGELGVDGNGNDRTMWERILQEQAEQTRRLVLDVLERTERSTRSQSSRESEAEATRSYHVVPDFSKSIRAFSGENLSDSQTWLKGLSATAALHHWPDEYKLEAARTSLRGPAREWYEGRIDTIRTWADFEDAFRRTFVHETTHTQRWKAMTARIQGAKESVHAYFLEKAKLCRQLHLPFHEQKEQIVVGMHSRELAAMLMSKGHYDEDDLFRDVVAFERITAERRDRHKGERAIVQQTRSPQETRSTKANDKPGTDSGDQNKRLPSRDQQGRPLCYSCKEYGHVARHCGAPQQREHTATQKRPREDQAGATVNVIVAETTGKRYCKDVVLDGRYVVQGFVDTGSAICSIQKSAVKKFRMKEVPEAQALYAFGDTTKPVMHAKSKVLASIAIDGVKVGPLELITVPDEAQDTELIIGRPFCDDDRVAYIKKGGDLMFGYAREAPFSDWDVEAIVGSSGARMTESVTVPPLSVVETITTSSYGQNKVMRIYNACNQPITCEPDQPVEATTTKEELCLPVDKIPEMSIQCGSEIPPEQRTRIYQLVDTFRDCFALRLEELGCTDMVQMDITDNDIPVRSLPYKCSAKDRQTIAEIVADLKRCGIVSETNSPYASPVLLVRKKNGDPRLVVDYRKLNRQTVHINYPMPEVDEQFKHLCGAKMFATLDLANGYMQVPLTSKAKAKTAFITPDTTGEFNRMVFGLAGAPFEFVRLMNVVLGPLRNQICCCYLDDIIIPATDIDELIARLVLVFEALRRAKLTLNIQKCQFGVSQVCYLGLQITSEGLKPGPEKLKAIKQFPAPRNPTEVRRFLGLTGFFRRFIKDYAVIARPLSDTLQKDRRFVFCDECVRAFNTLKEALMQAPVLQLFNPLAPTELHTDASAVGIAGILLQRDQGNNLRLVYCVSKKTTEAESRYHSARLELLAVVWSVERLRSLLIGIPFKVVTDCQAIVYLNGKRSINPQVARWFATLQEYDYTVEYRKGDRMAHVDSLSRGPVEQAEDAEDFIFDRRCSVLMIRSLEGDHMAMVQWADERLRTMIDLLRQPKAELNKTQRESVKNYELINNKLYVSETVNGDIAKLYVVPNSMRKSVVVQNHDLVGHGSVDRTVGRIKRQCWFRGMRRYVRRHIAGCPVCLYTKTPGGKQPGELHPIPPTTRPFQRLHVDNLGPFVKTTRGNTHICLFIDSFSRHVSVYPIKSCKANAMVRCLQDVILHFGVPDQIIADRGTCFTSRKFKGECQARGIKVTFNSPRHPRGNGMVERVNRTIIPIIQAETRRESTWDLCLKKVQYDLNSSLNKTTRKTPFEVLYGYNPSLDHAQVTAAVTTSQWQPPEERYPAVRARILTEQQKYKAQHDRKKFVGVHYEVGEVVVVKAAVEPTGQSTKLQLKYKGPYVVVERLPADTYRIEKLGAQPGKQGRTTTAHVSQMKGYYNPVESEPEEADDVLSSEEEESDSASAGVQNKAEYPSASDAVPTQAPEATGRPQRVRRPPAKLSDCVTD</sequence>
<dbReference type="Pfam" id="PF00078">
    <property type="entry name" value="RVT_1"/>
    <property type="match status" value="1"/>
</dbReference>
<dbReference type="InterPro" id="IPR043128">
    <property type="entry name" value="Rev_trsase/Diguanyl_cyclase"/>
</dbReference>
<feature type="region of interest" description="Disordered" evidence="4">
    <location>
        <begin position="127"/>
        <end position="154"/>
    </location>
</feature>
<dbReference type="InterPro" id="IPR050951">
    <property type="entry name" value="Retrovirus_Pol_polyprotein"/>
</dbReference>
<feature type="compositionally biased region" description="Basic and acidic residues" evidence="4">
    <location>
        <begin position="91"/>
        <end position="109"/>
    </location>
</feature>
<dbReference type="InterPro" id="IPR043502">
    <property type="entry name" value="DNA/RNA_pol_sf"/>
</dbReference>
<evidence type="ECO:0000313" key="8">
    <source>
        <dbReference type="EMBL" id="KAH0808634.1"/>
    </source>
</evidence>
<dbReference type="PROSITE" id="PS50158">
    <property type="entry name" value="ZF_CCHC"/>
    <property type="match status" value="1"/>
</dbReference>
<dbReference type="PROSITE" id="PS50994">
    <property type="entry name" value="INTEGRASE"/>
    <property type="match status" value="1"/>
</dbReference>
<comment type="caution">
    <text evidence="8">The sequence shown here is derived from an EMBL/GenBank/DDBJ whole genome shotgun (WGS) entry which is preliminary data.</text>
</comment>
<keyword evidence="3" id="KW-0863">Zinc-finger</keyword>
<dbReference type="Gene3D" id="3.10.10.10">
    <property type="entry name" value="HIV Type 1 Reverse Transcriptase, subunit A, domain 1"/>
    <property type="match status" value="1"/>
</dbReference>
<dbReference type="Pfam" id="PF00665">
    <property type="entry name" value="rve"/>
    <property type="match status" value="1"/>
</dbReference>
<feature type="region of interest" description="Disordered" evidence="4">
    <location>
        <begin position="1566"/>
        <end position="1634"/>
    </location>
</feature>
<keyword evidence="3" id="KW-0862">Zinc</keyword>
<dbReference type="Gene3D" id="3.30.420.10">
    <property type="entry name" value="Ribonuclease H-like superfamily/Ribonuclease H"/>
    <property type="match status" value="1"/>
</dbReference>
<dbReference type="PROSITE" id="PS50878">
    <property type="entry name" value="RT_POL"/>
    <property type="match status" value="1"/>
</dbReference>
<name>A0A8J6H5H6_TENMO</name>
<dbReference type="SUPFAM" id="SSF53098">
    <property type="entry name" value="Ribonuclease H-like"/>
    <property type="match status" value="1"/>
</dbReference>
<feature type="region of interest" description="Disordered" evidence="4">
    <location>
        <begin position="368"/>
        <end position="413"/>
    </location>
</feature>
<dbReference type="EMBL" id="JABDTM020028630">
    <property type="protein sequence ID" value="KAH0808634.1"/>
    <property type="molecule type" value="Genomic_DNA"/>
</dbReference>
<dbReference type="InterPro" id="IPR000477">
    <property type="entry name" value="RT_dom"/>
</dbReference>
<dbReference type="Gene3D" id="1.10.340.70">
    <property type="match status" value="1"/>
</dbReference>
<dbReference type="FunFam" id="3.30.70.270:FF:000020">
    <property type="entry name" value="Transposon Tf2-6 polyprotein-like Protein"/>
    <property type="match status" value="1"/>
</dbReference>
<dbReference type="PANTHER" id="PTHR37984:SF5">
    <property type="entry name" value="PROTEIN NYNRIN-LIKE"/>
    <property type="match status" value="1"/>
</dbReference>
<dbReference type="GO" id="GO:0042575">
    <property type="term" value="C:DNA polymerase complex"/>
    <property type="evidence" value="ECO:0007669"/>
    <property type="project" value="UniProtKB-ARBA"/>
</dbReference>
<evidence type="ECO:0000259" key="7">
    <source>
        <dbReference type="PROSITE" id="PS50994"/>
    </source>
</evidence>
<dbReference type="GO" id="GO:0003676">
    <property type="term" value="F:nucleic acid binding"/>
    <property type="evidence" value="ECO:0007669"/>
    <property type="project" value="InterPro"/>
</dbReference>
<protein>
    <recommendedName>
        <fullName evidence="1">RNA-directed DNA polymerase</fullName>
        <ecNumber evidence="1">2.7.7.49</ecNumber>
    </recommendedName>
</protein>
<evidence type="ECO:0000313" key="9">
    <source>
        <dbReference type="Proteomes" id="UP000719412"/>
    </source>
</evidence>
<dbReference type="Pfam" id="PF17919">
    <property type="entry name" value="RT_RNaseH_2"/>
    <property type="match status" value="1"/>
</dbReference>
<reference evidence="8" key="1">
    <citation type="journal article" date="2020" name="J Insects Food Feed">
        <title>The yellow mealworm (Tenebrio molitor) genome: a resource for the emerging insects as food and feed industry.</title>
        <authorList>
            <person name="Eriksson T."/>
            <person name="Andere A."/>
            <person name="Kelstrup H."/>
            <person name="Emery V."/>
            <person name="Picard C."/>
        </authorList>
    </citation>
    <scope>NUCLEOTIDE SEQUENCE</scope>
    <source>
        <strain evidence="8">Stoneville</strain>
        <tissue evidence="8">Whole head</tissue>
    </source>
</reference>
<feature type="compositionally biased region" description="Polar residues" evidence="4">
    <location>
        <begin position="378"/>
        <end position="387"/>
    </location>
</feature>
<dbReference type="GO" id="GO:0003964">
    <property type="term" value="F:RNA-directed DNA polymerase activity"/>
    <property type="evidence" value="ECO:0007669"/>
    <property type="project" value="UniProtKB-EC"/>
</dbReference>
<keyword evidence="3" id="KW-0479">Metal-binding</keyword>
<gene>
    <name evidence="8" type="ORF">GEV33_014157</name>
</gene>
<dbReference type="InterPro" id="IPR012337">
    <property type="entry name" value="RNaseH-like_sf"/>
</dbReference>
<dbReference type="Gene3D" id="3.30.70.270">
    <property type="match status" value="2"/>
</dbReference>
<evidence type="ECO:0000259" key="6">
    <source>
        <dbReference type="PROSITE" id="PS50878"/>
    </source>
</evidence>